<evidence type="ECO:0000313" key="1">
    <source>
        <dbReference type="EMBL" id="SVA86582.1"/>
    </source>
</evidence>
<sequence>MKKPPRLLRLVSCLATIVVTGGCLSATFVPTSGAYPPRASDCNIEVFSSAVPDREYEEIGIVEGEGSAWKADLEDVLPKLKEEGCRAGGDALIMQSSDTFSQGRDGIRTQRISATVIRWKAE</sequence>
<gene>
    <name evidence="1" type="ORF">METZ01_LOCUS139436</name>
</gene>
<name>A0A381ZCL2_9ZZZZ</name>
<organism evidence="1">
    <name type="scientific">marine metagenome</name>
    <dbReference type="NCBI Taxonomy" id="408172"/>
    <lineage>
        <taxon>unclassified sequences</taxon>
        <taxon>metagenomes</taxon>
        <taxon>ecological metagenomes</taxon>
    </lineage>
</organism>
<proteinExistence type="predicted"/>
<reference evidence="1" key="1">
    <citation type="submission" date="2018-05" db="EMBL/GenBank/DDBJ databases">
        <authorList>
            <person name="Lanie J.A."/>
            <person name="Ng W.-L."/>
            <person name="Kazmierczak K.M."/>
            <person name="Andrzejewski T.M."/>
            <person name="Davidsen T.M."/>
            <person name="Wayne K.J."/>
            <person name="Tettelin H."/>
            <person name="Glass J.I."/>
            <person name="Rusch D."/>
            <person name="Podicherti R."/>
            <person name="Tsui H.-C.T."/>
            <person name="Winkler M.E."/>
        </authorList>
    </citation>
    <scope>NUCLEOTIDE SEQUENCE</scope>
</reference>
<dbReference type="AlphaFoldDB" id="A0A381ZCL2"/>
<protein>
    <recommendedName>
        <fullName evidence="2">Lipoprotein</fullName>
    </recommendedName>
</protein>
<evidence type="ECO:0008006" key="2">
    <source>
        <dbReference type="Google" id="ProtNLM"/>
    </source>
</evidence>
<dbReference type="EMBL" id="UINC01020671">
    <property type="protein sequence ID" value="SVA86582.1"/>
    <property type="molecule type" value="Genomic_DNA"/>
</dbReference>
<accession>A0A381ZCL2</accession>
<dbReference type="PROSITE" id="PS51257">
    <property type="entry name" value="PROKAR_LIPOPROTEIN"/>
    <property type="match status" value="1"/>
</dbReference>